<keyword evidence="3" id="KW-1185">Reference proteome</keyword>
<evidence type="ECO:0000313" key="1">
    <source>
        <dbReference type="EMBL" id="KEH27906.1"/>
    </source>
</evidence>
<evidence type="ECO:0000313" key="3">
    <source>
        <dbReference type="Proteomes" id="UP000002051"/>
    </source>
</evidence>
<dbReference type="HOGENOM" id="CLU_3109446_0_0_1"/>
<reference evidence="1 3" key="1">
    <citation type="journal article" date="2011" name="Nature">
        <title>The Medicago genome provides insight into the evolution of rhizobial symbioses.</title>
        <authorList>
            <person name="Young N.D."/>
            <person name="Debelle F."/>
            <person name="Oldroyd G.E."/>
            <person name="Geurts R."/>
            <person name="Cannon S.B."/>
            <person name="Udvardi M.K."/>
            <person name="Benedito V.A."/>
            <person name="Mayer K.F."/>
            <person name="Gouzy J."/>
            <person name="Schoof H."/>
            <person name="Van de Peer Y."/>
            <person name="Proost S."/>
            <person name="Cook D.R."/>
            <person name="Meyers B.C."/>
            <person name="Spannagl M."/>
            <person name="Cheung F."/>
            <person name="De Mita S."/>
            <person name="Krishnakumar V."/>
            <person name="Gundlach H."/>
            <person name="Zhou S."/>
            <person name="Mudge J."/>
            <person name="Bharti A.K."/>
            <person name="Murray J.D."/>
            <person name="Naoumkina M.A."/>
            <person name="Rosen B."/>
            <person name="Silverstein K.A."/>
            <person name="Tang H."/>
            <person name="Rombauts S."/>
            <person name="Zhao P.X."/>
            <person name="Zhou P."/>
            <person name="Barbe V."/>
            <person name="Bardou P."/>
            <person name="Bechner M."/>
            <person name="Bellec A."/>
            <person name="Berger A."/>
            <person name="Berges H."/>
            <person name="Bidwell S."/>
            <person name="Bisseling T."/>
            <person name="Choisne N."/>
            <person name="Couloux A."/>
            <person name="Denny R."/>
            <person name="Deshpande S."/>
            <person name="Dai X."/>
            <person name="Doyle J.J."/>
            <person name="Dudez A.M."/>
            <person name="Farmer A.D."/>
            <person name="Fouteau S."/>
            <person name="Franken C."/>
            <person name="Gibelin C."/>
            <person name="Gish J."/>
            <person name="Goldstein S."/>
            <person name="Gonzalez A.J."/>
            <person name="Green P.J."/>
            <person name="Hallab A."/>
            <person name="Hartog M."/>
            <person name="Hua A."/>
            <person name="Humphray S.J."/>
            <person name="Jeong D.H."/>
            <person name="Jing Y."/>
            <person name="Jocker A."/>
            <person name="Kenton S.M."/>
            <person name="Kim D.J."/>
            <person name="Klee K."/>
            <person name="Lai H."/>
            <person name="Lang C."/>
            <person name="Lin S."/>
            <person name="Macmil S.L."/>
            <person name="Magdelenat G."/>
            <person name="Matthews L."/>
            <person name="McCorrison J."/>
            <person name="Monaghan E.L."/>
            <person name="Mun J.H."/>
            <person name="Najar F.Z."/>
            <person name="Nicholson C."/>
            <person name="Noirot C."/>
            <person name="O'Bleness M."/>
            <person name="Paule C.R."/>
            <person name="Poulain J."/>
            <person name="Prion F."/>
            <person name="Qin B."/>
            <person name="Qu C."/>
            <person name="Retzel E.F."/>
            <person name="Riddle C."/>
            <person name="Sallet E."/>
            <person name="Samain S."/>
            <person name="Samson N."/>
            <person name="Sanders I."/>
            <person name="Saurat O."/>
            <person name="Scarpelli C."/>
            <person name="Schiex T."/>
            <person name="Segurens B."/>
            <person name="Severin A.J."/>
            <person name="Sherrier D.J."/>
            <person name="Shi R."/>
            <person name="Sims S."/>
            <person name="Singer S.R."/>
            <person name="Sinharoy S."/>
            <person name="Sterck L."/>
            <person name="Viollet A."/>
            <person name="Wang B.B."/>
            <person name="Wang K."/>
            <person name="Wang M."/>
            <person name="Wang X."/>
            <person name="Warfsmann J."/>
            <person name="Weissenbach J."/>
            <person name="White D.D."/>
            <person name="White J.D."/>
            <person name="Wiley G.B."/>
            <person name="Wincker P."/>
            <person name="Xing Y."/>
            <person name="Yang L."/>
            <person name="Yao Z."/>
            <person name="Ying F."/>
            <person name="Zhai J."/>
            <person name="Zhou L."/>
            <person name="Zuber A."/>
            <person name="Denarie J."/>
            <person name="Dixon R.A."/>
            <person name="May G.D."/>
            <person name="Schwartz D.C."/>
            <person name="Rogers J."/>
            <person name="Quetier F."/>
            <person name="Town C.D."/>
            <person name="Roe B.A."/>
        </authorList>
    </citation>
    <scope>NUCLEOTIDE SEQUENCE [LARGE SCALE GENOMIC DNA]</scope>
    <source>
        <strain evidence="1">A17</strain>
        <strain evidence="2 3">cv. Jemalong A17</strain>
    </source>
</reference>
<accession>A0A072UES4</accession>
<evidence type="ECO:0000313" key="2">
    <source>
        <dbReference type="EnsemblPlants" id="KEH27906"/>
    </source>
</evidence>
<gene>
    <name evidence="1" type="ordered locus">MTR_5g048930</name>
</gene>
<protein>
    <submittedName>
        <fullName evidence="1 2">Uncharacterized protein</fullName>
    </submittedName>
</protein>
<dbReference type="EMBL" id="CM001221">
    <property type="protein sequence ID" value="KEH27906.1"/>
    <property type="molecule type" value="Genomic_DNA"/>
</dbReference>
<organism evidence="1 3">
    <name type="scientific">Medicago truncatula</name>
    <name type="common">Barrel medic</name>
    <name type="synonym">Medicago tribuloides</name>
    <dbReference type="NCBI Taxonomy" id="3880"/>
    <lineage>
        <taxon>Eukaryota</taxon>
        <taxon>Viridiplantae</taxon>
        <taxon>Streptophyta</taxon>
        <taxon>Embryophyta</taxon>
        <taxon>Tracheophyta</taxon>
        <taxon>Spermatophyta</taxon>
        <taxon>Magnoliopsida</taxon>
        <taxon>eudicotyledons</taxon>
        <taxon>Gunneridae</taxon>
        <taxon>Pentapetalae</taxon>
        <taxon>rosids</taxon>
        <taxon>fabids</taxon>
        <taxon>Fabales</taxon>
        <taxon>Fabaceae</taxon>
        <taxon>Papilionoideae</taxon>
        <taxon>50 kb inversion clade</taxon>
        <taxon>NPAAA clade</taxon>
        <taxon>Hologalegina</taxon>
        <taxon>IRL clade</taxon>
        <taxon>Trifolieae</taxon>
        <taxon>Medicago</taxon>
    </lineage>
</organism>
<dbReference type="EnsemblPlants" id="KEH27906">
    <property type="protein sequence ID" value="KEH27906"/>
    <property type="gene ID" value="MTR_5g048930"/>
</dbReference>
<name>A0A072UES4_MEDTR</name>
<sequence>MNVRLEFRLSDLRSFLVATGTRSLKRTCGRLRELVSDQKACNVVCHCNSFA</sequence>
<reference evidence="2" key="3">
    <citation type="submission" date="2015-04" db="UniProtKB">
        <authorList>
            <consortium name="EnsemblPlants"/>
        </authorList>
    </citation>
    <scope>IDENTIFICATION</scope>
    <source>
        <strain evidence="2">cv. Jemalong A17</strain>
    </source>
</reference>
<dbReference type="AlphaFoldDB" id="A0A072UES4"/>
<dbReference type="Proteomes" id="UP000002051">
    <property type="component" value="Chromosome 5"/>
</dbReference>
<reference evidence="1 3" key="2">
    <citation type="journal article" date="2014" name="BMC Genomics">
        <title>An improved genome release (version Mt4.0) for the model legume Medicago truncatula.</title>
        <authorList>
            <person name="Tang H."/>
            <person name="Krishnakumar V."/>
            <person name="Bidwell S."/>
            <person name="Rosen B."/>
            <person name="Chan A."/>
            <person name="Zhou S."/>
            <person name="Gentzbittel L."/>
            <person name="Childs K.L."/>
            <person name="Yandell M."/>
            <person name="Gundlach H."/>
            <person name="Mayer K.F."/>
            <person name="Schwartz D.C."/>
            <person name="Town C.D."/>
        </authorList>
    </citation>
    <scope>GENOME REANNOTATION</scope>
    <source>
        <strain evidence="1">A17</strain>
        <strain evidence="2 3">cv. Jemalong A17</strain>
    </source>
</reference>
<proteinExistence type="predicted"/>